<feature type="domain" description="Biopterin-dependent aromatic amino acid hydroxylase family profile" evidence="15">
    <location>
        <begin position="261"/>
        <end position="582"/>
    </location>
</feature>
<dbReference type="Gene3D" id="1.10.800.10">
    <property type="entry name" value="Aromatic amino acid hydroxylase"/>
    <property type="match status" value="2"/>
</dbReference>
<feature type="compositionally biased region" description="Low complexity" evidence="13">
    <location>
        <begin position="43"/>
        <end position="63"/>
    </location>
</feature>
<keyword evidence="17" id="KW-1185">Reference proteome</keyword>
<feature type="compositionally biased region" description="Acidic residues" evidence="13">
    <location>
        <begin position="149"/>
        <end position="171"/>
    </location>
</feature>
<organism evidence="16 17">
    <name type="scientific">Raphidocelis subcapitata</name>
    <dbReference type="NCBI Taxonomy" id="307507"/>
    <lineage>
        <taxon>Eukaryota</taxon>
        <taxon>Viridiplantae</taxon>
        <taxon>Chlorophyta</taxon>
        <taxon>core chlorophytes</taxon>
        <taxon>Chlorophyceae</taxon>
        <taxon>CS clade</taxon>
        <taxon>Sphaeropleales</taxon>
        <taxon>Selenastraceae</taxon>
        <taxon>Raphidocelis</taxon>
    </lineage>
</organism>
<evidence type="ECO:0000256" key="10">
    <source>
        <dbReference type="ARBA" id="ARBA00023033"/>
    </source>
</evidence>
<name>A0A2V0PJD4_9CHLO</name>
<evidence type="ECO:0000259" key="15">
    <source>
        <dbReference type="PROSITE" id="PS51410"/>
    </source>
</evidence>
<proteinExistence type="inferred from homology"/>
<evidence type="ECO:0000256" key="1">
    <source>
        <dbReference type="ARBA" id="ARBA00001954"/>
    </source>
</evidence>
<dbReference type="GO" id="GO:0003677">
    <property type="term" value="F:DNA binding"/>
    <property type="evidence" value="ECO:0007669"/>
    <property type="project" value="InterPro"/>
</dbReference>
<evidence type="ECO:0000256" key="13">
    <source>
        <dbReference type="SAM" id="MobiDB-lite"/>
    </source>
</evidence>
<gene>
    <name evidence="16" type="ORF">Rsub_10342</name>
</gene>
<feature type="compositionally biased region" description="Gly residues" evidence="13">
    <location>
        <begin position="238"/>
        <end position="247"/>
    </location>
</feature>
<dbReference type="STRING" id="307507.A0A2V0PJD4"/>
<dbReference type="PROSITE" id="PS50064">
    <property type="entry name" value="ZF_PARP_2"/>
    <property type="match status" value="1"/>
</dbReference>
<evidence type="ECO:0000313" key="16">
    <source>
        <dbReference type="EMBL" id="GBF97155.1"/>
    </source>
</evidence>
<dbReference type="EC" id="1.14.16.1" evidence="4"/>
<dbReference type="GO" id="GO:0005506">
    <property type="term" value="F:iron ion binding"/>
    <property type="evidence" value="ECO:0007669"/>
    <property type="project" value="InterPro"/>
</dbReference>
<keyword evidence="11" id="KW-0539">Nucleus</keyword>
<evidence type="ECO:0000256" key="8">
    <source>
        <dbReference type="ARBA" id="ARBA00023002"/>
    </source>
</evidence>
<comment type="similarity">
    <text evidence="3">Belongs to the biopterin-dependent aromatic amino acid hydroxylase family.</text>
</comment>
<evidence type="ECO:0000256" key="7">
    <source>
        <dbReference type="ARBA" id="ARBA00022833"/>
    </source>
</evidence>
<evidence type="ECO:0000256" key="11">
    <source>
        <dbReference type="ARBA" id="ARBA00023242"/>
    </source>
</evidence>
<feature type="region of interest" description="Disordered" evidence="13">
    <location>
        <begin position="127"/>
        <end position="272"/>
    </location>
</feature>
<evidence type="ECO:0000256" key="3">
    <source>
        <dbReference type="ARBA" id="ARBA00009712"/>
    </source>
</evidence>
<evidence type="ECO:0000256" key="4">
    <source>
        <dbReference type="ARBA" id="ARBA00011995"/>
    </source>
</evidence>
<dbReference type="InterPro" id="IPR001273">
    <property type="entry name" value="ArAA_hydroxylase"/>
</dbReference>
<keyword evidence="7" id="KW-0862">Zinc</keyword>
<evidence type="ECO:0000313" key="17">
    <source>
        <dbReference type="Proteomes" id="UP000247498"/>
    </source>
</evidence>
<dbReference type="SUPFAM" id="SSF56534">
    <property type="entry name" value="Aromatic aminoacid monoxygenases, catalytic and oligomerization domains"/>
    <property type="match status" value="1"/>
</dbReference>
<dbReference type="GO" id="GO:0008270">
    <property type="term" value="F:zinc ion binding"/>
    <property type="evidence" value="ECO:0007669"/>
    <property type="project" value="UniProtKB-KW"/>
</dbReference>
<dbReference type="PANTHER" id="PTHR11473">
    <property type="entry name" value="AROMATIC AMINO ACID HYDROXYLASE"/>
    <property type="match status" value="1"/>
</dbReference>
<dbReference type="PROSITE" id="PS51410">
    <property type="entry name" value="BH4_AAA_HYDROXYL_2"/>
    <property type="match status" value="1"/>
</dbReference>
<feature type="compositionally biased region" description="Basic and acidic residues" evidence="13">
    <location>
        <begin position="199"/>
        <end position="214"/>
    </location>
</feature>
<keyword evidence="9 12" id="KW-0408">Iron</keyword>
<dbReference type="SMART" id="SM01336">
    <property type="entry name" value="zf-PARP"/>
    <property type="match status" value="1"/>
</dbReference>
<dbReference type="Pfam" id="PF00351">
    <property type="entry name" value="Biopterin_H"/>
    <property type="match status" value="1"/>
</dbReference>
<keyword evidence="6" id="KW-0863">Zinc-finger</keyword>
<comment type="cofactor">
    <cofactor evidence="1 12">
        <name>Fe(2+)</name>
        <dbReference type="ChEBI" id="CHEBI:29033"/>
    </cofactor>
</comment>
<reference evidence="16 17" key="1">
    <citation type="journal article" date="2018" name="Sci. Rep.">
        <title>Raphidocelis subcapitata (=Pseudokirchneriella subcapitata) provides an insight into genome evolution and environmental adaptations in the Sphaeropleales.</title>
        <authorList>
            <person name="Suzuki S."/>
            <person name="Yamaguchi H."/>
            <person name="Nakajima N."/>
            <person name="Kawachi M."/>
        </authorList>
    </citation>
    <scope>NUCLEOTIDE SEQUENCE [LARGE SCALE GENOMIC DNA]</scope>
    <source>
        <strain evidence="16 17">NIES-35</strain>
    </source>
</reference>
<dbReference type="InterPro" id="IPR001510">
    <property type="entry name" value="Znf_PARP"/>
</dbReference>
<feature type="compositionally biased region" description="Basic and acidic residues" evidence="13">
    <location>
        <begin position="20"/>
        <end position="32"/>
    </location>
</feature>
<dbReference type="GO" id="GO:0005634">
    <property type="term" value="C:nucleus"/>
    <property type="evidence" value="ECO:0007669"/>
    <property type="project" value="UniProtKB-SubCell"/>
</dbReference>
<dbReference type="PRINTS" id="PR00372">
    <property type="entry name" value="FYWHYDRXLASE"/>
</dbReference>
<feature type="compositionally biased region" description="Basic residues" evidence="13">
    <location>
        <begin position="215"/>
        <end position="227"/>
    </location>
</feature>
<evidence type="ECO:0000256" key="12">
    <source>
        <dbReference type="PIRSR" id="PIRSR601273-2"/>
    </source>
</evidence>
<dbReference type="OrthoDB" id="983542at2759"/>
<keyword evidence="8" id="KW-0560">Oxidoreductase</keyword>
<sequence>MATVIEYAKTARASCKGPKKPCEEAHKGDRHIPQARPRRPARASEAPAAAAARAAACPAPARPSQGALRVGRQREVAEHTATSWYHLECISKKVVESILEEVEDLADIPGFDSLKPADQQRVRKHFDGAAAPAEAPAAKRGRPKKKKEEEEEQEEEEESAHEGSEEEEEEEAPKAKKAKAPAKKKAAAAAGAAVGGKKGKAEKPAAKGKGEKPAAAKKKAAPKKKKKELTPSPSASEGSGGGGGGEAAEGEESDERSISSTAAAAAARAPAPAPLVRVPTSIAEVDNGSILGFGADLAPDHPGYHDEAYKRRRVAIAELARAHKIGEPIPRIDYSPEEVAVWGLALRELRRLFPTHACAEFNHTLPLLDFREDEIPQLQDISDALTAASGWKIRPVAGLMHPRDFLNGLAFKYFHSTQARGGGAGLIGHVPMLADPDFAAMVQAIGRASLGADERTIWHLTKCYWYTVEFGVVREGGGVKAFGAGILSSYGELQWMASGAAELAAFDPYAPQPKMSYKDGYQRRYFALDSFQEGARLLQRYAAAPAVPPPQPAQQPAQQPDAKRIGGGGDGSSGGGGGPAHR</sequence>
<feature type="compositionally biased region" description="Low complexity" evidence="13">
    <location>
        <begin position="129"/>
        <end position="138"/>
    </location>
</feature>
<dbReference type="Proteomes" id="UP000247498">
    <property type="component" value="Unassembled WGS sequence"/>
</dbReference>
<dbReference type="GO" id="GO:0004505">
    <property type="term" value="F:phenylalanine 4-monooxygenase activity"/>
    <property type="evidence" value="ECO:0007669"/>
    <property type="project" value="UniProtKB-EC"/>
</dbReference>
<dbReference type="AlphaFoldDB" id="A0A2V0PJD4"/>
<dbReference type="InParanoid" id="A0A2V0PJD4"/>
<protein>
    <recommendedName>
        <fullName evidence="4">phenylalanine 4-monooxygenase</fullName>
        <ecNumber evidence="4">1.14.16.1</ecNumber>
    </recommendedName>
</protein>
<evidence type="ECO:0000256" key="2">
    <source>
        <dbReference type="ARBA" id="ARBA00004123"/>
    </source>
</evidence>
<dbReference type="InterPro" id="IPR036957">
    <property type="entry name" value="Znf_PARP_sf"/>
</dbReference>
<dbReference type="InterPro" id="IPR019774">
    <property type="entry name" value="Aromatic-AA_hydroxylase_C"/>
</dbReference>
<keyword evidence="10" id="KW-0503">Monooxygenase</keyword>
<feature type="binding site" evidence="12">
    <location>
        <position position="469"/>
    </location>
    <ligand>
        <name>Fe cation</name>
        <dbReference type="ChEBI" id="CHEBI:24875"/>
    </ligand>
</feature>
<keyword evidence="5 12" id="KW-0479">Metal-binding</keyword>
<comment type="caution">
    <text evidence="16">The sequence shown here is derived from an EMBL/GenBank/DDBJ whole genome shotgun (WGS) entry which is preliminary data.</text>
</comment>
<dbReference type="InterPro" id="IPR036329">
    <property type="entry name" value="Aro-AA_hydroxylase_C_sf"/>
</dbReference>
<accession>A0A2V0PJD4</accession>
<evidence type="ECO:0000256" key="6">
    <source>
        <dbReference type="ARBA" id="ARBA00022771"/>
    </source>
</evidence>
<dbReference type="SUPFAM" id="SSF57716">
    <property type="entry name" value="Glucocorticoid receptor-like (DNA-binding domain)"/>
    <property type="match status" value="1"/>
</dbReference>
<dbReference type="InterPro" id="IPR036951">
    <property type="entry name" value="ArAA_hydroxylase_sf"/>
</dbReference>
<dbReference type="PANTHER" id="PTHR11473:SF24">
    <property type="entry name" value="PHENYLALANINE-4-HYDROXYLASE"/>
    <property type="match status" value="1"/>
</dbReference>
<dbReference type="Pfam" id="PF00645">
    <property type="entry name" value="zf-PARP"/>
    <property type="match status" value="1"/>
</dbReference>
<feature type="region of interest" description="Disordered" evidence="13">
    <location>
        <begin position="542"/>
        <end position="582"/>
    </location>
</feature>
<dbReference type="Gene3D" id="3.30.1740.10">
    <property type="entry name" value="Zinc finger, PARP-type"/>
    <property type="match status" value="1"/>
</dbReference>
<comment type="subcellular location">
    <subcellularLocation>
        <location evidence="2">Nucleus</location>
    </subcellularLocation>
</comment>
<evidence type="ECO:0000256" key="5">
    <source>
        <dbReference type="ARBA" id="ARBA00022723"/>
    </source>
</evidence>
<dbReference type="EMBL" id="BDRX01000093">
    <property type="protein sequence ID" value="GBF97155.1"/>
    <property type="molecule type" value="Genomic_DNA"/>
</dbReference>
<feature type="domain" description="PARP-type" evidence="14">
    <location>
        <begin position="3"/>
        <end position="130"/>
    </location>
</feature>
<feature type="compositionally biased region" description="Basic residues" evidence="13">
    <location>
        <begin position="175"/>
        <end position="186"/>
    </location>
</feature>
<feature type="region of interest" description="Disordered" evidence="13">
    <location>
        <begin position="13"/>
        <end position="73"/>
    </location>
</feature>
<feature type="compositionally biased region" description="Gly residues" evidence="13">
    <location>
        <begin position="565"/>
        <end position="582"/>
    </location>
</feature>
<feature type="binding site" evidence="12">
    <location>
        <position position="429"/>
    </location>
    <ligand>
        <name>Fe cation</name>
        <dbReference type="ChEBI" id="CHEBI:24875"/>
    </ligand>
</feature>
<evidence type="ECO:0000259" key="14">
    <source>
        <dbReference type="PROSITE" id="PS50064"/>
    </source>
</evidence>
<evidence type="ECO:0000256" key="9">
    <source>
        <dbReference type="ARBA" id="ARBA00023004"/>
    </source>
</evidence>